<dbReference type="NCBIfam" id="NF008188">
    <property type="entry name" value="PRK10941.1"/>
    <property type="match status" value="1"/>
</dbReference>
<organism evidence="3 4">
    <name type="scientific">Leminorella grimontii</name>
    <dbReference type="NCBI Taxonomy" id="82981"/>
    <lineage>
        <taxon>Bacteria</taxon>
        <taxon>Pseudomonadati</taxon>
        <taxon>Pseudomonadota</taxon>
        <taxon>Gammaproteobacteria</taxon>
        <taxon>Enterobacterales</taxon>
        <taxon>Budviciaceae</taxon>
        <taxon>Leminorella</taxon>
    </lineage>
</organism>
<dbReference type="RefSeq" id="WP_027273394.1">
    <property type="nucleotide sequence ID" value="NZ_BRLH01000001.1"/>
</dbReference>
<dbReference type="AlphaFoldDB" id="A0AAV5MZR0"/>
<evidence type="ECO:0000256" key="1">
    <source>
        <dbReference type="ARBA" id="ARBA00007100"/>
    </source>
</evidence>
<name>A0AAV5MZR0_9GAMM</name>
<gene>
    <name evidence="3" type="ORF">SOASR030_09910</name>
</gene>
<comment type="similarity">
    <text evidence="1">Belongs to the UPF0162 family.</text>
</comment>
<dbReference type="Pfam" id="PF13369">
    <property type="entry name" value="Transglut_core2"/>
    <property type="match status" value="1"/>
</dbReference>
<accession>A0AAV5MZR0</accession>
<dbReference type="EMBL" id="BRLH01000001">
    <property type="protein sequence ID" value="GKX54879.1"/>
    <property type="molecule type" value="Genomic_DNA"/>
</dbReference>
<feature type="domain" description="Protein SirB1 N-terminal" evidence="2">
    <location>
        <begin position="35"/>
        <end position="186"/>
    </location>
</feature>
<dbReference type="InterPro" id="IPR032698">
    <property type="entry name" value="SirB1_N"/>
</dbReference>
<evidence type="ECO:0000313" key="4">
    <source>
        <dbReference type="Proteomes" id="UP001058124"/>
    </source>
</evidence>
<keyword evidence="4" id="KW-1185">Reference proteome</keyword>
<proteinExistence type="inferred from homology"/>
<evidence type="ECO:0000259" key="2">
    <source>
        <dbReference type="Pfam" id="PF13369"/>
    </source>
</evidence>
<reference evidence="3" key="1">
    <citation type="submission" date="2022-06" db="EMBL/GenBank/DDBJ databases">
        <title>Draft genome sequences of Leminorella grimontii str. JCM5902.</title>
        <authorList>
            <person name="Wakabayashi Y."/>
            <person name="Kojima K."/>
        </authorList>
    </citation>
    <scope>NUCLEOTIDE SEQUENCE</scope>
    <source>
        <strain evidence="3">JCM 5902</strain>
    </source>
</reference>
<evidence type="ECO:0000313" key="3">
    <source>
        <dbReference type="EMBL" id="GKX54879.1"/>
    </source>
</evidence>
<dbReference type="Pfam" id="PF13371">
    <property type="entry name" value="TPR_9"/>
    <property type="match status" value="1"/>
</dbReference>
<comment type="caution">
    <text evidence="3">The sequence shown here is derived from an EMBL/GenBank/DDBJ whole genome shotgun (WGS) entry which is preliminary data.</text>
</comment>
<protein>
    <submittedName>
        <fullName evidence="3">Transcriptional regulator</fullName>
    </submittedName>
</protein>
<sequence length="274" mass="31177">MSRDNITDFEFNSHALLDGICLITRLIRDDFPEDEVRRELDALAAQARVRIPENLDVDLRLERLLDLFYHTWDFGSAEGVYRLSETLWLDHVLKTRCGAPSSLGTILIYIANSLDIPLFPVMFPTQLLVKADWLDGDSWVINPLNGETLTCHVLDIWLKGHLGIDAKLAYDDLNDSENSQIVIKLLGTLKGALMQENRPELALRASELTLSFDPEDPYEIRDRGLIYAQLDCNHIAARDLNYFIEQCPEDPVTEVIKMQLSSIEQTNNGNITLH</sequence>
<dbReference type="Proteomes" id="UP001058124">
    <property type="component" value="Unassembled WGS sequence"/>
</dbReference>